<evidence type="ECO:0000313" key="13">
    <source>
        <dbReference type="Proteomes" id="UP000053664"/>
    </source>
</evidence>
<evidence type="ECO:0000256" key="1">
    <source>
        <dbReference type="ARBA" id="ARBA00004173"/>
    </source>
</evidence>
<name>A0A061H1H1_9BASI</name>
<comment type="similarity">
    <text evidence="6">Belongs to the ribonuclease III family. Mitochondrion-specific ribosomal protein mL44 subfamily.</text>
</comment>
<dbReference type="GO" id="GO:0004525">
    <property type="term" value="F:ribonuclease III activity"/>
    <property type="evidence" value="ECO:0007669"/>
    <property type="project" value="InterPro"/>
</dbReference>
<dbReference type="SMART" id="SM00358">
    <property type="entry name" value="DSRM"/>
    <property type="match status" value="1"/>
</dbReference>
<dbReference type="PROSITE" id="PS50142">
    <property type="entry name" value="RNASE_3_2"/>
    <property type="match status" value="1"/>
</dbReference>
<dbReference type="GO" id="GO:0005739">
    <property type="term" value="C:mitochondrion"/>
    <property type="evidence" value="ECO:0007669"/>
    <property type="project" value="TreeGrafter"/>
</dbReference>
<dbReference type="Proteomes" id="UP000053664">
    <property type="component" value="Unassembled WGS sequence"/>
</dbReference>
<evidence type="ECO:0000259" key="11">
    <source>
        <dbReference type="PROSITE" id="PS50142"/>
    </source>
</evidence>
<protein>
    <recommendedName>
        <fullName evidence="7">Large ribosomal subunit protein mL44</fullName>
    </recommendedName>
</protein>
<evidence type="ECO:0000313" key="12">
    <source>
        <dbReference type="EMBL" id="EPQ25959.1"/>
    </source>
</evidence>
<dbReference type="InterPro" id="IPR044444">
    <property type="entry name" value="Ribosomal_mL44_DSRM_metazoa"/>
</dbReference>
<dbReference type="InterPro" id="IPR000999">
    <property type="entry name" value="RNase_III_dom"/>
</dbReference>
<dbReference type="GO" id="GO:0006396">
    <property type="term" value="P:RNA processing"/>
    <property type="evidence" value="ECO:0007669"/>
    <property type="project" value="InterPro"/>
</dbReference>
<evidence type="ECO:0000259" key="10">
    <source>
        <dbReference type="PROSITE" id="PS50137"/>
    </source>
</evidence>
<dbReference type="KEGG" id="pfp:PFL1_06415"/>
<dbReference type="InterPro" id="IPR044443">
    <property type="entry name" value="Ribosomal_mL44_DSRM_fung"/>
</dbReference>
<evidence type="ECO:0000256" key="5">
    <source>
        <dbReference type="ARBA" id="ARBA00023274"/>
    </source>
</evidence>
<dbReference type="OrthoDB" id="67027at2759"/>
<dbReference type="HOGENOM" id="CLU_034765_0_1_1"/>
<sequence>MSSSRSVARAARPLLQHSSSAPRLRSATPSTSAIAGSSSPLASSSAASSSAASSSSSSSSSASSSALHTSSHRAASPAAVASTAVAGGASSSPLDRHAPASHLPQLARKDAALYAALRPPPLSAVAALAARLNLLPASLDAPTRSRRIQLVYQACTHPSFQELVKKAAEQGGLHLEVSGAGLVRKSPEANPLDSLQYLPQQIASPDADAPAAADAGLANRALSTVGNSLLGMMASEYLHLRYPNLPTRVLKAAVAAYVGPSTLADVAGEIGLGGQGILRWNRQARVPTRSAPAPTKGDIAAKSAPSRTRGLLSRDVSADAMRALVAVIFQELGLSAARHFITTHFLSRNLDLASLLKFADPKRALSATCAKHGREAPQSRLIAESGRLSINPIFVVGVYSGMQKVGEGSGSSIRMAEYRAAEDALRRLFLAQTPIEDLNLPSTTLDAVYGPKDGRKPFIPSSIPVYDGAGKTYSPLPLGACEVLEAAGKDRQ</sequence>
<organism evidence="12 13">
    <name type="scientific">Pseudozyma flocculosa PF-1</name>
    <dbReference type="NCBI Taxonomy" id="1277687"/>
    <lineage>
        <taxon>Eukaryota</taxon>
        <taxon>Fungi</taxon>
        <taxon>Dikarya</taxon>
        <taxon>Basidiomycota</taxon>
        <taxon>Ustilaginomycotina</taxon>
        <taxon>Ustilaginomycetes</taxon>
        <taxon>Ustilaginales</taxon>
        <taxon>Ustilaginaceae</taxon>
        <taxon>Pseudozyma</taxon>
    </lineage>
</organism>
<dbReference type="PANTHER" id="PTHR11207:SF32">
    <property type="entry name" value="LARGE RIBOSOMAL SUBUNIT PROTEIN ML44"/>
    <property type="match status" value="1"/>
</dbReference>
<keyword evidence="2 8" id="KW-0694">RNA-binding</keyword>
<dbReference type="Pfam" id="PF22892">
    <property type="entry name" value="DSRM_MRPL44"/>
    <property type="match status" value="1"/>
</dbReference>
<keyword evidence="5" id="KW-0687">Ribonucleoprotein</keyword>
<feature type="domain" description="DRBM" evidence="10">
    <location>
        <begin position="360"/>
        <end position="430"/>
    </location>
</feature>
<dbReference type="Gene3D" id="3.30.160.20">
    <property type="match status" value="1"/>
</dbReference>
<evidence type="ECO:0000256" key="6">
    <source>
        <dbReference type="ARBA" id="ARBA00024034"/>
    </source>
</evidence>
<keyword evidence="4" id="KW-0496">Mitochondrion</keyword>
<dbReference type="EMBL" id="KE361648">
    <property type="protein sequence ID" value="EPQ25959.1"/>
    <property type="molecule type" value="Genomic_DNA"/>
</dbReference>
<dbReference type="SMART" id="SM00535">
    <property type="entry name" value="RIBOc"/>
    <property type="match status" value="1"/>
</dbReference>
<dbReference type="GO" id="GO:0003735">
    <property type="term" value="F:structural constituent of ribosome"/>
    <property type="evidence" value="ECO:0007669"/>
    <property type="project" value="TreeGrafter"/>
</dbReference>
<dbReference type="InterPro" id="IPR036389">
    <property type="entry name" value="RNase_III_sf"/>
</dbReference>
<dbReference type="Pfam" id="PF00636">
    <property type="entry name" value="Ribonuclease_3"/>
    <property type="match status" value="1"/>
</dbReference>
<dbReference type="AlphaFoldDB" id="A0A061H1H1"/>
<evidence type="ECO:0000256" key="9">
    <source>
        <dbReference type="SAM" id="MobiDB-lite"/>
    </source>
</evidence>
<dbReference type="SUPFAM" id="SSF54768">
    <property type="entry name" value="dsRNA-binding domain-like"/>
    <property type="match status" value="1"/>
</dbReference>
<gene>
    <name evidence="12" type="ORF">PFL1_06415</name>
</gene>
<feature type="compositionally biased region" description="Polar residues" evidence="9">
    <location>
        <begin position="16"/>
        <end position="31"/>
    </location>
</feature>
<evidence type="ECO:0000256" key="7">
    <source>
        <dbReference type="ARBA" id="ARBA00035187"/>
    </source>
</evidence>
<feature type="domain" description="RNase III" evidence="11">
    <location>
        <begin position="164"/>
        <end position="333"/>
    </location>
</feature>
<dbReference type="RefSeq" id="XP_007882148.1">
    <property type="nucleotide sequence ID" value="XM_007883957.1"/>
</dbReference>
<keyword evidence="3" id="KW-0689">Ribosomal protein</keyword>
<comment type="subcellular location">
    <subcellularLocation>
        <location evidence="1">Mitochondrion</location>
    </subcellularLocation>
</comment>
<proteinExistence type="inferred from homology"/>
<reference evidence="12 13" key="1">
    <citation type="journal article" date="2013" name="Plant Cell">
        <title>The transition from a phytopathogenic smut ancestor to an anamorphic biocontrol agent deciphered by comparative whole-genome analysis.</title>
        <authorList>
            <person name="Lefebvre F."/>
            <person name="Joly D.L."/>
            <person name="Labbe C."/>
            <person name="Teichmann B."/>
            <person name="Linning R."/>
            <person name="Belzile F."/>
            <person name="Bakkeren G."/>
            <person name="Belanger R.R."/>
        </authorList>
    </citation>
    <scope>NUCLEOTIDE SEQUENCE [LARGE SCALE GENOMIC DNA]</scope>
    <source>
        <strain evidence="12 13">PF-1</strain>
    </source>
</reference>
<feature type="compositionally biased region" description="Low complexity" evidence="9">
    <location>
        <begin position="32"/>
        <end position="75"/>
    </location>
</feature>
<evidence type="ECO:0000256" key="3">
    <source>
        <dbReference type="ARBA" id="ARBA00022980"/>
    </source>
</evidence>
<feature type="compositionally biased region" description="Low complexity" evidence="9">
    <location>
        <begin position="1"/>
        <end position="12"/>
    </location>
</feature>
<dbReference type="GO" id="GO:0003725">
    <property type="term" value="F:double-stranded RNA binding"/>
    <property type="evidence" value="ECO:0007669"/>
    <property type="project" value="InterPro"/>
</dbReference>
<dbReference type="PROSITE" id="PS50137">
    <property type="entry name" value="DS_RBD"/>
    <property type="match status" value="1"/>
</dbReference>
<dbReference type="CDD" id="cd00593">
    <property type="entry name" value="RIBOc"/>
    <property type="match status" value="1"/>
</dbReference>
<dbReference type="CDD" id="cd19873">
    <property type="entry name" value="DSRM_MRPL3_like"/>
    <property type="match status" value="1"/>
</dbReference>
<accession>A0A061H1H1</accession>
<dbReference type="eggNOG" id="KOG3769">
    <property type="taxonomic scope" value="Eukaryota"/>
</dbReference>
<evidence type="ECO:0000256" key="4">
    <source>
        <dbReference type="ARBA" id="ARBA00023128"/>
    </source>
</evidence>
<evidence type="ECO:0000256" key="2">
    <source>
        <dbReference type="ARBA" id="ARBA00022884"/>
    </source>
</evidence>
<dbReference type="InterPro" id="IPR014720">
    <property type="entry name" value="dsRBD_dom"/>
</dbReference>
<dbReference type="PANTHER" id="PTHR11207">
    <property type="entry name" value="RIBONUCLEASE III"/>
    <property type="match status" value="1"/>
</dbReference>
<dbReference type="Gene3D" id="1.10.1520.10">
    <property type="entry name" value="Ribonuclease III domain"/>
    <property type="match status" value="1"/>
</dbReference>
<feature type="region of interest" description="Disordered" evidence="9">
    <location>
        <begin position="1"/>
        <end position="75"/>
    </location>
</feature>
<dbReference type="SUPFAM" id="SSF69065">
    <property type="entry name" value="RNase III domain-like"/>
    <property type="match status" value="1"/>
</dbReference>
<evidence type="ECO:0000256" key="8">
    <source>
        <dbReference type="PROSITE-ProRule" id="PRU00266"/>
    </source>
</evidence>
<dbReference type="GeneID" id="19320492"/>